<evidence type="ECO:0000313" key="3">
    <source>
        <dbReference type="Proteomes" id="UP001151760"/>
    </source>
</evidence>
<evidence type="ECO:0000256" key="1">
    <source>
        <dbReference type="SAM" id="MobiDB-lite"/>
    </source>
</evidence>
<keyword evidence="3" id="KW-1185">Reference proteome</keyword>
<dbReference type="Proteomes" id="UP001151760">
    <property type="component" value="Unassembled WGS sequence"/>
</dbReference>
<evidence type="ECO:0000313" key="2">
    <source>
        <dbReference type="EMBL" id="GJT81496.1"/>
    </source>
</evidence>
<sequence length="641" mass="72735">MVSTTNTSLDVGADEVFDETSMNKFLKRECTVDEYYAYFTSSVSNKDWNEWYLSGLFVFGLQSEIGRRVKMYNPKSLFDAYHLAKWQESMNDIMRKNSSTSLSSSSKTDHSKEVKEDNIELEFRGDGKGNEGQSRGEEINKFGVKVFDVLCEEQVEGIGMKSKGSVELDGKCLEDIDNFVNKDDKIEENKNKIGLSNLVSLGKILDELCEEKVEGIGIKSRELAELDDKNMDKESLDSSKDADTGEAFSNDIKIDSKGWVACDSSCEESEIFIGRMIRVDTVSDVPSLFQSTHDVYKSLTPSWKEKCNDDFKKENDSSFVGLVVTRTIVEKTIASTKMIQEKKGDDISQNQDKMNNSEVKKNMKRWDTKTSVNVGHQTQSGLSLKHSKSITTICNNYNITLGRRVGVLNMRKMGAFDTSLLQKSVKEATEMEPSFDHLMFDTWKWLKRKCQKMRQAVALQIYFSELFSKAGCGVKALMFKGVLKLIKGWLSVVTQKFEVQEAVMLVHREWEFDIWKWPKRKKERREESREGIKYDVVIVKVGKVAYKLDPLKNAKIHLVFYVSQLKKGISAITEIGSFPVCDDVGVILVGPQVILDKRMQKGGDKVVYVFVLVGWASGTVGATWKCIEDVMKSFIRFSLDA</sequence>
<reference evidence="2" key="1">
    <citation type="journal article" date="2022" name="Int. J. Mol. Sci.">
        <title>Draft Genome of Tanacetum Coccineum: Genomic Comparison of Closely Related Tanacetum-Family Plants.</title>
        <authorList>
            <person name="Yamashiro T."/>
            <person name="Shiraishi A."/>
            <person name="Nakayama K."/>
            <person name="Satake H."/>
        </authorList>
    </citation>
    <scope>NUCLEOTIDE SEQUENCE</scope>
</reference>
<organism evidence="2 3">
    <name type="scientific">Tanacetum coccineum</name>
    <dbReference type="NCBI Taxonomy" id="301880"/>
    <lineage>
        <taxon>Eukaryota</taxon>
        <taxon>Viridiplantae</taxon>
        <taxon>Streptophyta</taxon>
        <taxon>Embryophyta</taxon>
        <taxon>Tracheophyta</taxon>
        <taxon>Spermatophyta</taxon>
        <taxon>Magnoliopsida</taxon>
        <taxon>eudicotyledons</taxon>
        <taxon>Gunneridae</taxon>
        <taxon>Pentapetalae</taxon>
        <taxon>asterids</taxon>
        <taxon>campanulids</taxon>
        <taxon>Asterales</taxon>
        <taxon>Asteraceae</taxon>
        <taxon>Asteroideae</taxon>
        <taxon>Anthemideae</taxon>
        <taxon>Anthemidinae</taxon>
        <taxon>Tanacetum</taxon>
    </lineage>
</organism>
<name>A0ABQ5H0U3_9ASTR</name>
<reference evidence="2" key="2">
    <citation type="submission" date="2022-01" db="EMBL/GenBank/DDBJ databases">
        <authorList>
            <person name="Yamashiro T."/>
            <person name="Shiraishi A."/>
            <person name="Satake H."/>
            <person name="Nakayama K."/>
        </authorList>
    </citation>
    <scope>NUCLEOTIDE SEQUENCE</scope>
</reference>
<feature type="compositionally biased region" description="Basic and acidic residues" evidence="1">
    <location>
        <begin position="107"/>
        <end position="135"/>
    </location>
</feature>
<proteinExistence type="predicted"/>
<accession>A0ABQ5H0U3</accession>
<feature type="region of interest" description="Disordered" evidence="1">
    <location>
        <begin position="97"/>
        <end position="135"/>
    </location>
</feature>
<gene>
    <name evidence="2" type="ORF">Tco_1055838</name>
</gene>
<comment type="caution">
    <text evidence="2">The sequence shown here is derived from an EMBL/GenBank/DDBJ whole genome shotgun (WGS) entry which is preliminary data.</text>
</comment>
<dbReference type="EMBL" id="BQNB010019085">
    <property type="protein sequence ID" value="GJT81496.1"/>
    <property type="molecule type" value="Genomic_DNA"/>
</dbReference>
<protein>
    <submittedName>
        <fullName evidence="2">Uncharacterized protein</fullName>
    </submittedName>
</protein>